<dbReference type="SUPFAM" id="SSF53720">
    <property type="entry name" value="ALDH-like"/>
    <property type="match status" value="1"/>
</dbReference>
<dbReference type="KEGG" id="buu:WS70_17975"/>
<dbReference type="EMBL" id="CP013387">
    <property type="protein sequence ID" value="AOJ03811.1"/>
    <property type="molecule type" value="Genomic_DNA"/>
</dbReference>
<reference evidence="5 6" key="1">
    <citation type="submission" date="2015-12" db="EMBL/GenBank/DDBJ databases">
        <title>Diversity of Burkholderia near neighbor genomes.</title>
        <authorList>
            <person name="Sahl J."/>
            <person name="Wagner D."/>
            <person name="Keim P."/>
        </authorList>
    </citation>
    <scope>NUCLEOTIDE SEQUENCE [LARGE SCALE GENOMIC DNA]</scope>
    <source>
        <strain evidence="5 6">BDU6</strain>
    </source>
</reference>
<comment type="similarity">
    <text evidence="3">Belongs to the aldehyde dehydrogenase family.</text>
</comment>
<dbReference type="InterPro" id="IPR016162">
    <property type="entry name" value="Ald_DH_N"/>
</dbReference>
<evidence type="ECO:0000256" key="2">
    <source>
        <dbReference type="PROSITE-ProRule" id="PRU10007"/>
    </source>
</evidence>
<dbReference type="InterPro" id="IPR029510">
    <property type="entry name" value="Ald_DH_CS_GLU"/>
</dbReference>
<dbReference type="InterPro" id="IPR015590">
    <property type="entry name" value="Aldehyde_DH_dom"/>
</dbReference>
<evidence type="ECO:0000256" key="3">
    <source>
        <dbReference type="RuleBase" id="RU003345"/>
    </source>
</evidence>
<dbReference type="InterPro" id="IPR016160">
    <property type="entry name" value="Ald_DH_CS_CYS"/>
</dbReference>
<protein>
    <submittedName>
        <fullName evidence="5">Aldehyde dehydrogenase</fullName>
    </submittedName>
</protein>
<sequence length="493" mass="52099">MDSFDPARVAVRSAHFIGGRHVDGPGVIDVKRPSDGVVYSALPAADASLVDQAVEDAWRAFRTSDWARRAPRERARAMRRWADLIEADVATLAPLEAVGSTRPIADAARWDVPFTAEGIRFFSEYADRVGGEVAATRTDHLGMTIAEPYGVVGAIAPWNFPLVMASWKVAPALAAGNAVVLKPSELTPFSSVRFAELAIEAGIPPGIFNVVHGDGRTTGDALCRHPKVSKVTFTGSSQTGAAIMTACAQHGTKPVTLELGGKSPQLVFADAPDLERVARRVAAAIAGNAGQVCVAGSRLIVERKVEARFVGAVAAAFAELRAGATWARGTTLPPIISMPQLQRIDGIVQRTLDGGAHAATGGAWIELAGDGAFYAPTILTGVTPQAEAVREEIFGPVLTVQTFDGEEEALALAAHDKYGLAAGVHTADVSRALRMMRGIEAGTVWINRYGRTADFVIPTGGYKHSGIGKDLGRQAYEANLRVKSVLIDFGEHA</sequence>
<dbReference type="InterPro" id="IPR016161">
    <property type="entry name" value="Ald_DH/histidinol_DH"/>
</dbReference>
<evidence type="ECO:0000313" key="6">
    <source>
        <dbReference type="Proteomes" id="UP000062519"/>
    </source>
</evidence>
<gene>
    <name evidence="5" type="ORF">WS70_17975</name>
</gene>
<feature type="domain" description="Aldehyde dehydrogenase" evidence="4">
    <location>
        <begin position="27"/>
        <end position="485"/>
    </location>
</feature>
<dbReference type="InterPro" id="IPR016163">
    <property type="entry name" value="Ald_DH_C"/>
</dbReference>
<dbReference type="Gene3D" id="3.40.309.10">
    <property type="entry name" value="Aldehyde Dehydrogenase, Chain A, domain 2"/>
    <property type="match status" value="1"/>
</dbReference>
<dbReference type="FunFam" id="3.40.605.10:FF:000001">
    <property type="entry name" value="Aldehyde dehydrogenase 1"/>
    <property type="match status" value="1"/>
</dbReference>
<dbReference type="PROSITE" id="PS00687">
    <property type="entry name" value="ALDEHYDE_DEHYDR_GLU"/>
    <property type="match status" value="1"/>
</dbReference>
<keyword evidence="6" id="KW-1185">Reference proteome</keyword>
<evidence type="ECO:0000259" key="4">
    <source>
        <dbReference type="Pfam" id="PF00171"/>
    </source>
</evidence>
<dbReference type="Gene3D" id="3.40.605.10">
    <property type="entry name" value="Aldehyde Dehydrogenase, Chain A, domain 1"/>
    <property type="match status" value="1"/>
</dbReference>
<feature type="active site" evidence="2">
    <location>
        <position position="258"/>
    </location>
</feature>
<proteinExistence type="inferred from homology"/>
<keyword evidence="1 3" id="KW-0560">Oxidoreductase</keyword>
<accession>A0A1B4FJE9</accession>
<dbReference type="PROSITE" id="PS00070">
    <property type="entry name" value="ALDEHYDE_DEHYDR_CYS"/>
    <property type="match status" value="1"/>
</dbReference>
<organism evidence="5 6">
    <name type="scientific">Burkholderia mayonis</name>
    <dbReference type="NCBI Taxonomy" id="1385591"/>
    <lineage>
        <taxon>Bacteria</taxon>
        <taxon>Pseudomonadati</taxon>
        <taxon>Pseudomonadota</taxon>
        <taxon>Betaproteobacteria</taxon>
        <taxon>Burkholderiales</taxon>
        <taxon>Burkholderiaceae</taxon>
        <taxon>Burkholderia</taxon>
        <taxon>pseudomallei group</taxon>
    </lineage>
</organism>
<name>A0A1B4FJE9_9BURK</name>
<dbReference type="Pfam" id="PF00171">
    <property type="entry name" value="Aldedh"/>
    <property type="match status" value="1"/>
</dbReference>
<evidence type="ECO:0000256" key="1">
    <source>
        <dbReference type="ARBA" id="ARBA00023002"/>
    </source>
</evidence>
<dbReference type="AlphaFoldDB" id="A0A1B4FJE9"/>
<dbReference type="PANTHER" id="PTHR11699">
    <property type="entry name" value="ALDEHYDE DEHYDROGENASE-RELATED"/>
    <property type="match status" value="1"/>
</dbReference>
<evidence type="ECO:0000313" key="5">
    <source>
        <dbReference type="EMBL" id="AOJ03811.1"/>
    </source>
</evidence>
<dbReference type="Proteomes" id="UP000062519">
    <property type="component" value="Chromosome 2"/>
</dbReference>
<dbReference type="RefSeq" id="WP_059598124.1">
    <property type="nucleotide sequence ID" value="NZ_CP013387.1"/>
</dbReference>
<dbReference type="GO" id="GO:0004030">
    <property type="term" value="F:aldehyde dehydrogenase [NAD(P)+] activity"/>
    <property type="evidence" value="ECO:0007669"/>
    <property type="project" value="UniProtKB-ARBA"/>
</dbReference>